<feature type="chain" id="PRO_5002081258" description="AA1-like domain-containing protein" evidence="1">
    <location>
        <begin position="18"/>
        <end position="190"/>
    </location>
</feature>
<protein>
    <recommendedName>
        <fullName evidence="4">AA1-like domain-containing protein</fullName>
    </recommendedName>
</protein>
<feature type="signal peptide" evidence="1">
    <location>
        <begin position="1"/>
        <end position="17"/>
    </location>
</feature>
<dbReference type="STRING" id="1081103.A0A0B2WKF6"/>
<dbReference type="GeneID" id="63742444"/>
<evidence type="ECO:0000313" key="2">
    <source>
        <dbReference type="EMBL" id="KHN94149.1"/>
    </source>
</evidence>
<dbReference type="RefSeq" id="XP_040675215.1">
    <property type="nucleotide sequence ID" value="XM_040826787.1"/>
</dbReference>
<sequence>MRPTLFLLAALPAATLARLAYTPPAALAVKADDPNNDCVLPADYHVRNFTAATNTTGGNSSRSLTSYRFTFLNTLTNSSTSCAYGPGTKPQASASKGGLPRYSCESTDVSFIWQDETKKLSMIQKVCPDANGQADYEAAGSVIISLSCSLDACRTNATDYRGTFTSLNPIEHPRAVRHERGVVWSVEVAG</sequence>
<dbReference type="Proteomes" id="UP000030816">
    <property type="component" value="Unassembled WGS sequence"/>
</dbReference>
<name>A0A0B2WKF6_METAS</name>
<reference evidence="2 3" key="1">
    <citation type="journal article" date="2014" name="Proc. Natl. Acad. Sci. U.S.A.">
        <title>Trajectory and genomic determinants of fungal-pathogen speciation and host adaptation.</title>
        <authorList>
            <person name="Hu X."/>
            <person name="Xiao G."/>
            <person name="Zheng P."/>
            <person name="Shang Y."/>
            <person name="Su Y."/>
            <person name="Zhang X."/>
            <person name="Liu X."/>
            <person name="Zhan S."/>
            <person name="St Leger R.J."/>
            <person name="Wang C."/>
        </authorList>
    </citation>
    <scope>NUCLEOTIDE SEQUENCE [LARGE SCALE GENOMIC DNA]</scope>
    <source>
        <strain evidence="2 3">ARSEF 1941</strain>
    </source>
</reference>
<accession>A0A0B2WKF6</accession>
<proteinExistence type="predicted"/>
<dbReference type="HOGENOM" id="CLU_110370_0_0_1"/>
<evidence type="ECO:0000313" key="3">
    <source>
        <dbReference type="Proteomes" id="UP000030816"/>
    </source>
</evidence>
<evidence type="ECO:0008006" key="4">
    <source>
        <dbReference type="Google" id="ProtNLM"/>
    </source>
</evidence>
<gene>
    <name evidence="2" type="ORF">MAM_07989</name>
</gene>
<comment type="caution">
    <text evidence="2">The sequence shown here is derived from an EMBL/GenBank/DDBJ whole genome shotgun (WGS) entry which is preliminary data.</text>
</comment>
<keyword evidence="1" id="KW-0732">Signal</keyword>
<organism evidence="2 3">
    <name type="scientific">Metarhizium album (strain ARSEF 1941)</name>
    <dbReference type="NCBI Taxonomy" id="1081103"/>
    <lineage>
        <taxon>Eukaryota</taxon>
        <taxon>Fungi</taxon>
        <taxon>Dikarya</taxon>
        <taxon>Ascomycota</taxon>
        <taxon>Pezizomycotina</taxon>
        <taxon>Sordariomycetes</taxon>
        <taxon>Hypocreomycetidae</taxon>
        <taxon>Hypocreales</taxon>
        <taxon>Clavicipitaceae</taxon>
        <taxon>Metarhizium</taxon>
    </lineage>
</organism>
<evidence type="ECO:0000256" key="1">
    <source>
        <dbReference type="SAM" id="SignalP"/>
    </source>
</evidence>
<dbReference type="OrthoDB" id="5239982at2759"/>
<keyword evidence="3" id="KW-1185">Reference proteome</keyword>
<dbReference type="EMBL" id="AZHE01000040">
    <property type="protein sequence ID" value="KHN94149.1"/>
    <property type="molecule type" value="Genomic_DNA"/>
</dbReference>
<dbReference type="AlphaFoldDB" id="A0A0B2WKF6"/>